<feature type="region of interest" description="Disordered" evidence="1">
    <location>
        <begin position="204"/>
        <end position="247"/>
    </location>
</feature>
<dbReference type="AlphaFoldDB" id="A0A9W7DAK0"/>
<organism evidence="2 3">
    <name type="scientific">Phytophthora fragariaefolia</name>
    <dbReference type="NCBI Taxonomy" id="1490495"/>
    <lineage>
        <taxon>Eukaryota</taxon>
        <taxon>Sar</taxon>
        <taxon>Stramenopiles</taxon>
        <taxon>Oomycota</taxon>
        <taxon>Peronosporomycetes</taxon>
        <taxon>Peronosporales</taxon>
        <taxon>Peronosporaceae</taxon>
        <taxon>Phytophthora</taxon>
    </lineage>
</organism>
<evidence type="ECO:0000313" key="2">
    <source>
        <dbReference type="EMBL" id="GMG17085.1"/>
    </source>
</evidence>
<accession>A0A9W7DAK0</accession>
<keyword evidence="3" id="KW-1185">Reference proteome</keyword>
<dbReference type="Proteomes" id="UP001165121">
    <property type="component" value="Unassembled WGS sequence"/>
</dbReference>
<comment type="caution">
    <text evidence="2">The sequence shown here is derived from an EMBL/GenBank/DDBJ whole genome shotgun (WGS) entry which is preliminary data.</text>
</comment>
<gene>
    <name evidence="2" type="ORF">Pfra01_003000600</name>
</gene>
<feature type="compositionally biased region" description="Gly residues" evidence="1">
    <location>
        <begin position="204"/>
        <end position="217"/>
    </location>
</feature>
<proteinExistence type="predicted"/>
<evidence type="ECO:0000256" key="1">
    <source>
        <dbReference type="SAM" id="MobiDB-lite"/>
    </source>
</evidence>
<dbReference type="EMBL" id="BSXT01018977">
    <property type="protein sequence ID" value="GMG17085.1"/>
    <property type="molecule type" value="Genomic_DNA"/>
</dbReference>
<reference evidence="2" key="1">
    <citation type="submission" date="2023-04" db="EMBL/GenBank/DDBJ databases">
        <title>Phytophthora fragariaefolia NBRC 109709.</title>
        <authorList>
            <person name="Ichikawa N."/>
            <person name="Sato H."/>
            <person name="Tonouchi N."/>
        </authorList>
    </citation>
    <scope>NUCLEOTIDE SEQUENCE</scope>
    <source>
        <strain evidence="2">NBRC 109709</strain>
    </source>
</reference>
<sequence length="289" mass="30582">MVPQDRAAEPAAQMAIESSQIHSSVNIVDLADKMAHRDVQVGEVVDDAGTAEGRASVGARGVFTIRLAAVAVAGGELVCGQNLRRHGAVDPVEALVHHDAGELRVGASLEKREVVQPVGDVHAASEGDHERVVEPRVAHETLEVVPRVLHHGDALQRWHERARLAVPVDDVLLLAVGHGRHVRQVHGRGLVVAAAAAAAGRQLVGGEGRQPHGGDGNHGQRLQQQQRPQHALPGPHARGEGVRHSPPLEASASTVHAITLPFNPGKITGYCVEQQEFMVEVGIAAIEQS</sequence>
<feature type="compositionally biased region" description="Low complexity" evidence="1">
    <location>
        <begin position="219"/>
        <end position="234"/>
    </location>
</feature>
<protein>
    <submittedName>
        <fullName evidence="2">Unnamed protein product</fullName>
    </submittedName>
</protein>
<name>A0A9W7DAK0_9STRA</name>
<evidence type="ECO:0000313" key="3">
    <source>
        <dbReference type="Proteomes" id="UP001165121"/>
    </source>
</evidence>